<name>A0A9W6NM02_9ACTN</name>
<dbReference type="Pfam" id="PF13569">
    <property type="entry name" value="DUF4132"/>
    <property type="match status" value="1"/>
</dbReference>
<reference evidence="2" key="2">
    <citation type="submission" date="2023-01" db="EMBL/GenBank/DDBJ databases">
        <authorList>
            <person name="Sun Q."/>
            <person name="Evtushenko L."/>
        </authorList>
    </citation>
    <scope>NUCLEOTIDE SEQUENCE</scope>
    <source>
        <strain evidence="2">VKM Ac-1321</strain>
    </source>
</reference>
<sequence>MAWLAAGGGYEVTLDAGRIACRNQKGKMLRSLPPALRDDPVVVGLRQLTEWLGRHEAEVREQVDLWMIRSLPVPAELLARVWADETWRAALTDLVVAVLDEDGSFDPDEAGFLRDATADGIGIVNLDGETVRLPAERVAVPHPTRLPDLDDLREFAADLGVKQSVDQLFRQTWTRPADLEPGARGVRDYAGGRFAELRHLLARAGSLGYPVRGGYAVCRVFEDGRGLEARSWVGADDPYSEAETGDLVFVHPDGKSIPLAEVGPVAWSEGMRMAAALYAGRVVEESKEEDQ</sequence>
<dbReference type="Proteomes" id="UP001143480">
    <property type="component" value="Unassembled WGS sequence"/>
</dbReference>
<protein>
    <recommendedName>
        <fullName evidence="1">DUF4132 domain-containing protein</fullName>
    </recommendedName>
</protein>
<keyword evidence="3" id="KW-1185">Reference proteome</keyword>
<evidence type="ECO:0000313" key="2">
    <source>
        <dbReference type="EMBL" id="GLL01407.1"/>
    </source>
</evidence>
<evidence type="ECO:0000259" key="1">
    <source>
        <dbReference type="Pfam" id="PF13569"/>
    </source>
</evidence>
<evidence type="ECO:0000313" key="3">
    <source>
        <dbReference type="Proteomes" id="UP001143480"/>
    </source>
</evidence>
<comment type="caution">
    <text evidence="2">The sequence shown here is derived from an EMBL/GenBank/DDBJ whole genome shotgun (WGS) entry which is preliminary data.</text>
</comment>
<dbReference type="InterPro" id="IPR025406">
    <property type="entry name" value="DUF4132"/>
</dbReference>
<dbReference type="AlphaFoldDB" id="A0A9W6NM02"/>
<dbReference type="EMBL" id="BSFP01000015">
    <property type="protein sequence ID" value="GLL01407.1"/>
    <property type="molecule type" value="Genomic_DNA"/>
</dbReference>
<reference evidence="2" key="1">
    <citation type="journal article" date="2014" name="Int. J. Syst. Evol. Microbiol.">
        <title>Complete genome sequence of Corynebacterium casei LMG S-19264T (=DSM 44701T), isolated from a smear-ripened cheese.</title>
        <authorList>
            <consortium name="US DOE Joint Genome Institute (JGI-PGF)"/>
            <person name="Walter F."/>
            <person name="Albersmeier A."/>
            <person name="Kalinowski J."/>
            <person name="Ruckert C."/>
        </authorList>
    </citation>
    <scope>NUCLEOTIDE SEQUENCE</scope>
    <source>
        <strain evidence="2">VKM Ac-1321</strain>
    </source>
</reference>
<gene>
    <name evidence="2" type="ORF">GCM10017581_031480</name>
</gene>
<feature type="domain" description="DUF4132" evidence="1">
    <location>
        <begin position="26"/>
        <end position="209"/>
    </location>
</feature>
<accession>A0A9W6NM02</accession>
<organism evidence="2 3">
    <name type="scientific">Dactylosporangium matsuzakiense</name>
    <dbReference type="NCBI Taxonomy" id="53360"/>
    <lineage>
        <taxon>Bacteria</taxon>
        <taxon>Bacillati</taxon>
        <taxon>Actinomycetota</taxon>
        <taxon>Actinomycetes</taxon>
        <taxon>Micromonosporales</taxon>
        <taxon>Micromonosporaceae</taxon>
        <taxon>Dactylosporangium</taxon>
    </lineage>
</organism>
<proteinExistence type="predicted"/>